<dbReference type="PANTHER" id="PTHR13343">
    <property type="entry name" value="CREG1 PROTEIN"/>
    <property type="match status" value="1"/>
</dbReference>
<feature type="domain" description="DUF2470" evidence="2">
    <location>
        <begin position="210"/>
        <end position="279"/>
    </location>
</feature>
<dbReference type="InterPro" id="IPR019595">
    <property type="entry name" value="DUF2470"/>
</dbReference>
<dbReference type="Gene3D" id="3.20.180.10">
    <property type="entry name" value="PNP-oxidase-like"/>
    <property type="match status" value="1"/>
</dbReference>
<dbReference type="Proteomes" id="UP000643405">
    <property type="component" value="Unassembled WGS sequence"/>
</dbReference>
<name>A0A8J6PSR6_9HYPH</name>
<feature type="region of interest" description="Disordered" evidence="1">
    <location>
        <begin position="1"/>
        <end position="22"/>
    </location>
</feature>
<dbReference type="InterPro" id="IPR012349">
    <property type="entry name" value="Split_barrel_FMN-bd"/>
</dbReference>
<dbReference type="PANTHER" id="PTHR13343:SF17">
    <property type="entry name" value="CELLULAR REPRESSOR OF E1A-STIMULATED GENES, ISOFORM A"/>
    <property type="match status" value="1"/>
</dbReference>
<dbReference type="Gene3D" id="2.30.110.10">
    <property type="entry name" value="Electron Transport, Fmn-binding Protein, Chain A"/>
    <property type="match status" value="1"/>
</dbReference>
<evidence type="ECO:0000259" key="2">
    <source>
        <dbReference type="Pfam" id="PF10615"/>
    </source>
</evidence>
<dbReference type="GO" id="GO:0005737">
    <property type="term" value="C:cytoplasm"/>
    <property type="evidence" value="ECO:0007669"/>
    <property type="project" value="UniProtKB-ARBA"/>
</dbReference>
<gene>
    <name evidence="4" type="ORF">ICI42_07425</name>
</gene>
<organism evidence="4 5">
    <name type="scientific">Oryzicola mucosus</name>
    <dbReference type="NCBI Taxonomy" id="2767425"/>
    <lineage>
        <taxon>Bacteria</taxon>
        <taxon>Pseudomonadati</taxon>
        <taxon>Pseudomonadota</taxon>
        <taxon>Alphaproteobacteria</taxon>
        <taxon>Hyphomicrobiales</taxon>
        <taxon>Phyllobacteriaceae</taxon>
        <taxon>Oryzicola</taxon>
    </lineage>
</organism>
<reference evidence="4" key="1">
    <citation type="submission" date="2020-09" db="EMBL/GenBank/DDBJ databases">
        <title>Genome seq and assembly of Tianweitania sp.</title>
        <authorList>
            <person name="Chhetri G."/>
        </authorList>
    </citation>
    <scope>NUCLEOTIDE SEQUENCE</scope>
    <source>
        <strain evidence="4">Rool2</strain>
    </source>
</reference>
<dbReference type="SUPFAM" id="SSF50475">
    <property type="entry name" value="FMN-binding split barrel"/>
    <property type="match status" value="1"/>
</dbReference>
<evidence type="ECO:0000259" key="3">
    <source>
        <dbReference type="Pfam" id="PF13883"/>
    </source>
</evidence>
<accession>A0A8J6PSR6</accession>
<dbReference type="InterPro" id="IPR037119">
    <property type="entry name" value="Haem_oxidase_HugZ-like_sf"/>
</dbReference>
<dbReference type="Pfam" id="PF10615">
    <property type="entry name" value="DUF2470"/>
    <property type="match status" value="1"/>
</dbReference>
<evidence type="ECO:0000256" key="1">
    <source>
        <dbReference type="SAM" id="MobiDB-lite"/>
    </source>
</evidence>
<feature type="domain" description="CREG-like beta-barrel" evidence="3">
    <location>
        <begin position="49"/>
        <end position="191"/>
    </location>
</feature>
<keyword evidence="5" id="KW-1185">Reference proteome</keyword>
<protein>
    <submittedName>
        <fullName evidence="4">HugZ family protein</fullName>
    </submittedName>
</protein>
<dbReference type="Pfam" id="PF13883">
    <property type="entry name" value="CREG_beta-barrel"/>
    <property type="match status" value="1"/>
</dbReference>
<dbReference type="EMBL" id="JACVVX010000002">
    <property type="protein sequence ID" value="MBD0414479.1"/>
    <property type="molecule type" value="Genomic_DNA"/>
</dbReference>
<sequence length="291" mass="31904">MKCPTPSPRCQPQPCQPPARPAKRLLSSWTRYRAVVEPKKDVIRETDAEAIRLGKTLMRTARFGALAAIEPGTGVPLASRVGVATDTDGTPLILISQLSAHTRAIDGNPACSLLLGEPGKGDPLAYPRITLFCRAMRLERSTPDYERAERRYLNRNPKAKLYVGLGDFSIHRLDVERASLNGGFGKAYLLDRSDLIHEGDHLVILAAGEQSALDHMNADHRDAIALYARHFSKASGDGWLLTGLDSDGMDLVNGDDVRRIFFERPAKEPADFHKLLVEMAKSSRAAVNAVS</sequence>
<comment type="caution">
    <text evidence="4">The sequence shown here is derived from an EMBL/GenBank/DDBJ whole genome shotgun (WGS) entry which is preliminary data.</text>
</comment>
<feature type="compositionally biased region" description="Pro residues" evidence="1">
    <location>
        <begin position="1"/>
        <end position="20"/>
    </location>
</feature>
<evidence type="ECO:0000313" key="4">
    <source>
        <dbReference type="EMBL" id="MBD0414479.1"/>
    </source>
</evidence>
<dbReference type="AlphaFoldDB" id="A0A8J6PSR6"/>
<evidence type="ECO:0000313" key="5">
    <source>
        <dbReference type="Proteomes" id="UP000643405"/>
    </source>
</evidence>
<proteinExistence type="predicted"/>
<dbReference type="InterPro" id="IPR055343">
    <property type="entry name" value="CREG_beta-barrel"/>
</dbReference>